<reference evidence="3" key="1">
    <citation type="submission" date="2015-08" db="EMBL/GenBank/DDBJ databases">
        <title>Fjat-14210 dsm16467.</title>
        <authorList>
            <person name="Liu B."/>
            <person name="Wang J."/>
            <person name="Zhu Y."/>
            <person name="Liu G."/>
            <person name="Chen Q."/>
            <person name="Chen Z."/>
            <person name="Lan J."/>
            <person name="Che J."/>
            <person name="Ge C."/>
            <person name="Shi H."/>
            <person name="Pan Z."/>
            <person name="Liu X."/>
        </authorList>
    </citation>
    <scope>NUCLEOTIDE SEQUENCE [LARGE SCALE GENOMIC DNA]</scope>
    <source>
        <strain evidence="3">DSM 16467</strain>
    </source>
</reference>
<dbReference type="EMBL" id="LILC01000023">
    <property type="protein sequence ID" value="KOO43010.1"/>
    <property type="molecule type" value="Genomic_DNA"/>
</dbReference>
<gene>
    <name evidence="2" type="ORF">AMD01_17940</name>
</gene>
<comment type="caution">
    <text evidence="2">The sequence shown here is derived from an EMBL/GenBank/DDBJ whole genome shotgun (WGS) entry which is preliminary data.</text>
</comment>
<keyword evidence="1" id="KW-0732">Signal</keyword>
<feature type="chain" id="PRO_5005602980" evidence="1">
    <location>
        <begin position="22"/>
        <end position="233"/>
    </location>
</feature>
<sequence length="233" mass="26576">MKTCISFLIGFLLLLPGSITAAENDGYEMVSRNSEENITLYSKKLEGLYRGLKINFKGGIYTNPFWNNETNPTYAPQIYYTDINHDHKKELIIILTTGYGTGVLLEEIHVFHIINNELFEVLVDNPLAVVYKNVRTKLSNVEAEIRTREKNYKVDIAPVESKHGNLFDDVAFGSIVDYEVIHNTLMVRLSGQISDAGFLGDIVMGYAYKNNMYQVQTIQFYHSIKQNPFYGPL</sequence>
<protein>
    <submittedName>
        <fullName evidence="2">Uncharacterized protein</fullName>
    </submittedName>
</protein>
<dbReference type="Proteomes" id="UP000037558">
    <property type="component" value="Unassembled WGS sequence"/>
</dbReference>
<evidence type="ECO:0000313" key="3">
    <source>
        <dbReference type="Proteomes" id="UP000037558"/>
    </source>
</evidence>
<dbReference type="RefSeq" id="WP_053402817.1">
    <property type="nucleotide sequence ID" value="NZ_JAUKEN010000002.1"/>
</dbReference>
<accession>A0A0M0KW15</accession>
<dbReference type="PATRIC" id="fig|284581.3.peg.3102"/>
<dbReference type="OrthoDB" id="2696313at2"/>
<evidence type="ECO:0000256" key="1">
    <source>
        <dbReference type="SAM" id="SignalP"/>
    </source>
</evidence>
<dbReference type="AlphaFoldDB" id="A0A0M0KW15"/>
<evidence type="ECO:0000313" key="2">
    <source>
        <dbReference type="EMBL" id="KOO43010.1"/>
    </source>
</evidence>
<feature type="signal peptide" evidence="1">
    <location>
        <begin position="1"/>
        <end position="21"/>
    </location>
</feature>
<keyword evidence="3" id="KW-1185">Reference proteome</keyword>
<name>A0A0M0KW15_9BACI</name>
<organism evidence="2 3">
    <name type="scientific">Priestia koreensis</name>
    <dbReference type="NCBI Taxonomy" id="284581"/>
    <lineage>
        <taxon>Bacteria</taxon>
        <taxon>Bacillati</taxon>
        <taxon>Bacillota</taxon>
        <taxon>Bacilli</taxon>
        <taxon>Bacillales</taxon>
        <taxon>Bacillaceae</taxon>
        <taxon>Priestia</taxon>
    </lineage>
</organism>
<proteinExistence type="predicted"/>